<proteinExistence type="inferred from homology"/>
<reference evidence="4" key="1">
    <citation type="submission" date="2018-09" db="EMBL/GenBank/DDBJ databases">
        <authorList>
            <person name="Zhu H."/>
        </authorList>
    </citation>
    <scope>NUCLEOTIDE SEQUENCE [LARGE SCALE GENOMIC DNA]</scope>
    <source>
        <strain evidence="4">K1R23-30</strain>
    </source>
</reference>
<dbReference type="Pfam" id="PF03658">
    <property type="entry name" value="Ub-RnfH"/>
    <property type="match status" value="1"/>
</dbReference>
<dbReference type="InterPro" id="IPR005346">
    <property type="entry name" value="RnfH"/>
</dbReference>
<dbReference type="EMBL" id="QYUO01000002">
    <property type="protein sequence ID" value="RJF95417.1"/>
    <property type="molecule type" value="Genomic_DNA"/>
</dbReference>
<dbReference type="PANTHER" id="PTHR37483">
    <property type="entry name" value="UPF0125 PROTEIN RATB"/>
    <property type="match status" value="1"/>
</dbReference>
<dbReference type="Gene3D" id="3.10.20.280">
    <property type="entry name" value="RnfH-like"/>
    <property type="match status" value="1"/>
</dbReference>
<dbReference type="InterPro" id="IPR016155">
    <property type="entry name" value="Mopterin_synth/thiamin_S_b"/>
</dbReference>
<dbReference type="RefSeq" id="WP_119770567.1">
    <property type="nucleotide sequence ID" value="NZ_QYUO01000002.1"/>
</dbReference>
<accession>A0A3A3FJF1</accession>
<dbReference type="PANTHER" id="PTHR37483:SF1">
    <property type="entry name" value="UPF0125 PROTEIN RATB"/>
    <property type="match status" value="1"/>
</dbReference>
<evidence type="ECO:0000313" key="4">
    <source>
        <dbReference type="Proteomes" id="UP000265955"/>
    </source>
</evidence>
<evidence type="ECO:0000256" key="1">
    <source>
        <dbReference type="ARBA" id="ARBA00010645"/>
    </source>
</evidence>
<dbReference type="SUPFAM" id="SSF54285">
    <property type="entry name" value="MoaD/ThiS"/>
    <property type="match status" value="1"/>
</dbReference>
<gene>
    <name evidence="3" type="ORF">D3871_18545</name>
</gene>
<comment type="similarity">
    <text evidence="1 2">Belongs to the UPF0125 (RnfH) family.</text>
</comment>
<protein>
    <recommendedName>
        <fullName evidence="2">UPF0125 protein D3871_18545</fullName>
    </recommendedName>
</protein>
<keyword evidence="4" id="KW-1185">Reference proteome</keyword>
<dbReference type="NCBIfam" id="NF002490">
    <property type="entry name" value="PRK01777.1"/>
    <property type="match status" value="1"/>
</dbReference>
<organism evidence="3 4">
    <name type="scientific">Noviherbaspirillum saxi</name>
    <dbReference type="NCBI Taxonomy" id="2320863"/>
    <lineage>
        <taxon>Bacteria</taxon>
        <taxon>Pseudomonadati</taxon>
        <taxon>Pseudomonadota</taxon>
        <taxon>Betaproteobacteria</taxon>
        <taxon>Burkholderiales</taxon>
        <taxon>Oxalobacteraceae</taxon>
        <taxon>Noviherbaspirillum</taxon>
    </lineage>
</organism>
<dbReference type="OrthoDB" id="9796575at2"/>
<name>A0A3A3FJF1_9BURK</name>
<dbReference type="AlphaFoldDB" id="A0A3A3FJF1"/>
<comment type="caution">
    <text evidence="3">The sequence shown here is derived from an EMBL/GenBank/DDBJ whole genome shotgun (WGS) entry which is preliminary data.</text>
</comment>
<dbReference type="InterPro" id="IPR037021">
    <property type="entry name" value="RnfH_sf"/>
</dbReference>
<dbReference type="HAMAP" id="MF_00460">
    <property type="entry name" value="UPF0125_RnfH"/>
    <property type="match status" value="1"/>
</dbReference>
<evidence type="ECO:0000313" key="3">
    <source>
        <dbReference type="EMBL" id="RJF95417.1"/>
    </source>
</evidence>
<sequence length="98" mass="11273">MAEIQVQVCYARPDLQFLKEICIAQGATIRNAIEASGLLRELPDVDLTTLRTGIYGKLKELDTVLRDHDRVEIYRPLIADPKDARRRRVVKKDQQKGR</sequence>
<dbReference type="Proteomes" id="UP000265955">
    <property type="component" value="Unassembled WGS sequence"/>
</dbReference>
<evidence type="ECO:0000256" key="2">
    <source>
        <dbReference type="HAMAP-Rule" id="MF_00460"/>
    </source>
</evidence>